<reference evidence="2" key="2">
    <citation type="submission" date="2021-09" db="EMBL/GenBank/DDBJ databases">
        <authorList>
            <person name="Jia N."/>
            <person name="Wang J."/>
            <person name="Shi W."/>
            <person name="Du L."/>
            <person name="Sun Y."/>
            <person name="Zhan W."/>
            <person name="Jiang J."/>
            <person name="Wang Q."/>
            <person name="Zhang B."/>
            <person name="Ji P."/>
            <person name="Sakyi L.B."/>
            <person name="Cui X."/>
            <person name="Yuan T."/>
            <person name="Jiang B."/>
            <person name="Yang W."/>
            <person name="Lam T.T.-Y."/>
            <person name="Chang Q."/>
            <person name="Ding S."/>
            <person name="Wang X."/>
            <person name="Zhu J."/>
            <person name="Ruan X."/>
            <person name="Zhao L."/>
            <person name="Wei J."/>
            <person name="Que T."/>
            <person name="Du C."/>
            <person name="Cheng J."/>
            <person name="Dai P."/>
            <person name="Han X."/>
            <person name="Huang E."/>
            <person name="Gao Y."/>
            <person name="Liu J."/>
            <person name="Shao H."/>
            <person name="Ye R."/>
            <person name="Li L."/>
            <person name="Wei W."/>
            <person name="Wang X."/>
            <person name="Wang C."/>
            <person name="Huo Q."/>
            <person name="Li W."/>
            <person name="Guo W."/>
            <person name="Chen H."/>
            <person name="Chen S."/>
            <person name="Zhou L."/>
            <person name="Zhou L."/>
            <person name="Ni X."/>
            <person name="Tian J."/>
            <person name="Zhou Y."/>
            <person name="Sheng Y."/>
            <person name="Liu T."/>
            <person name="Pan Y."/>
            <person name="Xia L."/>
            <person name="Li J."/>
            <person name="Zhao F."/>
            <person name="Cao W."/>
        </authorList>
    </citation>
    <scope>NUCLEOTIDE SEQUENCE</scope>
    <source>
        <strain evidence="2">Rmic-2018</strain>
        <tissue evidence="2">Larvae</tissue>
    </source>
</reference>
<protein>
    <submittedName>
        <fullName evidence="2">Uncharacterized protein</fullName>
    </submittedName>
</protein>
<name>A0A9J6DIR9_RHIMP</name>
<evidence type="ECO:0000256" key="1">
    <source>
        <dbReference type="SAM" id="MobiDB-lite"/>
    </source>
</evidence>
<dbReference type="Proteomes" id="UP000821866">
    <property type="component" value="Chromosome 7"/>
</dbReference>
<gene>
    <name evidence="2" type="ORF">HPB51_018530</name>
</gene>
<comment type="caution">
    <text evidence="2">The sequence shown here is derived from an EMBL/GenBank/DDBJ whole genome shotgun (WGS) entry which is preliminary data.</text>
</comment>
<dbReference type="AlphaFoldDB" id="A0A9J6DIR9"/>
<proteinExistence type="predicted"/>
<accession>A0A9J6DIR9</accession>
<reference evidence="2" key="1">
    <citation type="journal article" date="2020" name="Cell">
        <title>Large-Scale Comparative Analyses of Tick Genomes Elucidate Their Genetic Diversity and Vector Capacities.</title>
        <authorList>
            <consortium name="Tick Genome and Microbiome Consortium (TIGMIC)"/>
            <person name="Jia N."/>
            <person name="Wang J."/>
            <person name="Shi W."/>
            <person name="Du L."/>
            <person name="Sun Y."/>
            <person name="Zhan W."/>
            <person name="Jiang J.F."/>
            <person name="Wang Q."/>
            <person name="Zhang B."/>
            <person name="Ji P."/>
            <person name="Bell-Sakyi L."/>
            <person name="Cui X.M."/>
            <person name="Yuan T.T."/>
            <person name="Jiang B.G."/>
            <person name="Yang W.F."/>
            <person name="Lam T.T."/>
            <person name="Chang Q.C."/>
            <person name="Ding S.J."/>
            <person name="Wang X.J."/>
            <person name="Zhu J.G."/>
            <person name="Ruan X.D."/>
            <person name="Zhao L."/>
            <person name="Wei J.T."/>
            <person name="Ye R.Z."/>
            <person name="Que T.C."/>
            <person name="Du C.H."/>
            <person name="Zhou Y.H."/>
            <person name="Cheng J.X."/>
            <person name="Dai P.F."/>
            <person name="Guo W.B."/>
            <person name="Han X.H."/>
            <person name="Huang E.J."/>
            <person name="Li L.F."/>
            <person name="Wei W."/>
            <person name="Gao Y.C."/>
            <person name="Liu J.Z."/>
            <person name="Shao H.Z."/>
            <person name="Wang X."/>
            <person name="Wang C.C."/>
            <person name="Yang T.C."/>
            <person name="Huo Q.B."/>
            <person name="Li W."/>
            <person name="Chen H.Y."/>
            <person name="Chen S.E."/>
            <person name="Zhou L.G."/>
            <person name="Ni X.B."/>
            <person name="Tian J.H."/>
            <person name="Sheng Y."/>
            <person name="Liu T."/>
            <person name="Pan Y.S."/>
            <person name="Xia L.Y."/>
            <person name="Li J."/>
            <person name="Zhao F."/>
            <person name="Cao W.C."/>
        </authorList>
    </citation>
    <scope>NUCLEOTIDE SEQUENCE</scope>
    <source>
        <strain evidence="2">Rmic-2018</strain>
    </source>
</reference>
<evidence type="ECO:0000313" key="3">
    <source>
        <dbReference type="Proteomes" id="UP000821866"/>
    </source>
</evidence>
<feature type="region of interest" description="Disordered" evidence="1">
    <location>
        <begin position="1"/>
        <end position="34"/>
    </location>
</feature>
<evidence type="ECO:0000313" key="2">
    <source>
        <dbReference type="EMBL" id="KAH8021824.1"/>
    </source>
</evidence>
<dbReference type="EMBL" id="JABSTU010000009">
    <property type="protein sequence ID" value="KAH8021824.1"/>
    <property type="molecule type" value="Genomic_DNA"/>
</dbReference>
<sequence length="175" mass="19075">MATRRRKPKTATSFAPKPLPAKSQVTPRPPPQPVEDFKVIFRPRGGLCLSEWANHVLARAMCMTAGLPGETVKKLFFLIQAERNIAIASTPDKTIATNLQAVTAINLGSHRYEMQAHVAATDNSCKGAIIGREKNTSPTELLDNIYAPNADVLHSRMMESANTALITFAGLQVPR</sequence>
<organism evidence="2 3">
    <name type="scientific">Rhipicephalus microplus</name>
    <name type="common">Cattle tick</name>
    <name type="synonym">Boophilus microplus</name>
    <dbReference type="NCBI Taxonomy" id="6941"/>
    <lineage>
        <taxon>Eukaryota</taxon>
        <taxon>Metazoa</taxon>
        <taxon>Ecdysozoa</taxon>
        <taxon>Arthropoda</taxon>
        <taxon>Chelicerata</taxon>
        <taxon>Arachnida</taxon>
        <taxon>Acari</taxon>
        <taxon>Parasitiformes</taxon>
        <taxon>Ixodida</taxon>
        <taxon>Ixodoidea</taxon>
        <taxon>Ixodidae</taxon>
        <taxon>Rhipicephalinae</taxon>
        <taxon>Rhipicephalus</taxon>
        <taxon>Boophilus</taxon>
    </lineage>
</organism>
<keyword evidence="3" id="KW-1185">Reference proteome</keyword>